<dbReference type="SUPFAM" id="SSF51735">
    <property type="entry name" value="NAD(P)-binding Rossmann-fold domains"/>
    <property type="match status" value="1"/>
</dbReference>
<dbReference type="Pfam" id="PF13561">
    <property type="entry name" value="adh_short_C2"/>
    <property type="match status" value="1"/>
</dbReference>
<dbReference type="Proteomes" id="UP000218231">
    <property type="component" value="Unassembled WGS sequence"/>
</dbReference>
<dbReference type="OrthoDB" id="47007at2759"/>
<dbReference type="EMBL" id="LIAE01006517">
    <property type="protein sequence ID" value="PAV88522.1"/>
    <property type="molecule type" value="Genomic_DNA"/>
</dbReference>
<gene>
    <name evidence="2" type="ORF">WR25_07904</name>
</gene>
<comment type="caution">
    <text evidence="2">The sequence shown here is derived from an EMBL/GenBank/DDBJ whole genome shotgun (WGS) entry which is preliminary data.</text>
</comment>
<dbReference type="STRING" id="2018661.A0A2A2LQL3"/>
<proteinExistence type="predicted"/>
<sequence>MEAKNEAIAAGAKERDVLTVIGDLREEKVQKELVDRTVEKFGKLDILIHNAGGAAPDMTPRQGFQMTVNDYDYIMELNLRAIVSLTNLAREHLIKSKGEIVVVSSIAALPHGNSKMPYYAMSKAGLDQYMRALAVEMIEHGVRVNGVNPGIVRTTIGNKQGATSEVMEQVEQFILSDKNFLPSRTIGLPEDIAKAIAFLADRNSSSYIIGHSLVIDGGSNLINTLMQMDFVKVLKLTQQQSQ</sequence>
<reference evidence="2 3" key="1">
    <citation type="journal article" date="2017" name="Curr. Biol.">
        <title>Genome architecture and evolution of a unichromosomal asexual nematode.</title>
        <authorList>
            <person name="Fradin H."/>
            <person name="Zegar C."/>
            <person name="Gutwein M."/>
            <person name="Lucas J."/>
            <person name="Kovtun M."/>
            <person name="Corcoran D."/>
            <person name="Baugh L.R."/>
            <person name="Kiontke K."/>
            <person name="Gunsalus K."/>
            <person name="Fitch D.H."/>
            <person name="Piano F."/>
        </authorList>
    </citation>
    <scope>NUCLEOTIDE SEQUENCE [LARGE SCALE GENOMIC DNA]</scope>
    <source>
        <strain evidence="2">PF1309</strain>
    </source>
</reference>
<organism evidence="2 3">
    <name type="scientific">Diploscapter pachys</name>
    <dbReference type="NCBI Taxonomy" id="2018661"/>
    <lineage>
        <taxon>Eukaryota</taxon>
        <taxon>Metazoa</taxon>
        <taxon>Ecdysozoa</taxon>
        <taxon>Nematoda</taxon>
        <taxon>Chromadorea</taxon>
        <taxon>Rhabditida</taxon>
        <taxon>Rhabditina</taxon>
        <taxon>Rhabditomorpha</taxon>
        <taxon>Rhabditoidea</taxon>
        <taxon>Rhabditidae</taxon>
        <taxon>Diploscapter</taxon>
    </lineage>
</organism>
<protein>
    <submittedName>
        <fullName evidence="2">Uncharacterized protein</fullName>
    </submittedName>
</protein>
<dbReference type="PANTHER" id="PTHR44115:SF4">
    <property type="entry name" value="OXIDOREDUCTASE"/>
    <property type="match status" value="1"/>
</dbReference>
<dbReference type="GO" id="GO:0016491">
    <property type="term" value="F:oxidoreductase activity"/>
    <property type="evidence" value="ECO:0007669"/>
    <property type="project" value="UniProtKB-KW"/>
</dbReference>
<name>A0A2A2LQL3_9BILA</name>
<accession>A0A2A2LQL3</accession>
<dbReference type="AlphaFoldDB" id="A0A2A2LQL3"/>
<evidence type="ECO:0000313" key="3">
    <source>
        <dbReference type="Proteomes" id="UP000218231"/>
    </source>
</evidence>
<dbReference type="InterPro" id="IPR002347">
    <property type="entry name" value="SDR_fam"/>
</dbReference>
<dbReference type="InterPro" id="IPR036291">
    <property type="entry name" value="NAD(P)-bd_dom_sf"/>
</dbReference>
<dbReference type="PRINTS" id="PR00081">
    <property type="entry name" value="GDHRDH"/>
</dbReference>
<dbReference type="PRINTS" id="PR00080">
    <property type="entry name" value="SDRFAMILY"/>
</dbReference>
<evidence type="ECO:0000313" key="2">
    <source>
        <dbReference type="EMBL" id="PAV88522.1"/>
    </source>
</evidence>
<dbReference type="PROSITE" id="PS00061">
    <property type="entry name" value="ADH_SHORT"/>
    <property type="match status" value="1"/>
</dbReference>
<keyword evidence="1" id="KW-0560">Oxidoreductase</keyword>
<dbReference type="Gene3D" id="3.40.50.720">
    <property type="entry name" value="NAD(P)-binding Rossmann-like Domain"/>
    <property type="match status" value="1"/>
</dbReference>
<keyword evidence="3" id="KW-1185">Reference proteome</keyword>
<dbReference type="InterPro" id="IPR020904">
    <property type="entry name" value="Sc_DH/Rdtase_CS"/>
</dbReference>
<dbReference type="PANTHER" id="PTHR44115">
    <property type="entry name" value="PROTEIN CBG09704"/>
    <property type="match status" value="1"/>
</dbReference>
<evidence type="ECO:0000256" key="1">
    <source>
        <dbReference type="ARBA" id="ARBA00023002"/>
    </source>
</evidence>